<name>A0A6H0TPL1_BACTU</name>
<gene>
    <name evidence="1" type="ORF">EVG22_30535</name>
</gene>
<reference evidence="2" key="1">
    <citation type="submission" date="2019-02" db="EMBL/GenBank/DDBJ databases">
        <title>Structural and Functional analysis of Lanthipeptide from Bacillus thuringiensis serovar andalousiensis B23193.</title>
        <authorList>
            <person name="Andreeva J.V."/>
            <person name="Grigoreva A."/>
        </authorList>
    </citation>
    <scope>NUCLEOTIDE SEQUENCE [LARGE SCALE GENOMIC DNA]</scope>
    <source>
        <strain evidence="2">B23193</strain>
    </source>
</reference>
<dbReference type="AlphaFoldDB" id="A0A6H0TPL1"/>
<evidence type="ECO:0000313" key="1">
    <source>
        <dbReference type="EMBL" id="QIW22369.1"/>
    </source>
</evidence>
<sequence length="147" mass="17305">MSEMTLNRLREMSAREKYSNEHYTKVNNLIEVLSESGILKTVDEDHVFYPQKLFREEEDIELFFISKKDIAICNIDDKGDVHVQVFPLKDINKVELLKLNAAKRTVELIVHINNEEPLILSNEEDTNTHWSYKFYDLILEIYSVLKG</sequence>
<protein>
    <submittedName>
        <fullName evidence="1">DUF3908 family protein</fullName>
    </submittedName>
</protein>
<dbReference type="RefSeq" id="WP_172555877.1">
    <property type="nucleotide sequence ID" value="NZ_CP035727.2"/>
</dbReference>
<organism evidence="1 2">
    <name type="scientific">Bacillus thuringiensis serovar andalousiensis</name>
    <dbReference type="NCBI Taxonomy" id="257985"/>
    <lineage>
        <taxon>Bacteria</taxon>
        <taxon>Bacillati</taxon>
        <taxon>Bacillota</taxon>
        <taxon>Bacilli</taxon>
        <taxon>Bacillales</taxon>
        <taxon>Bacillaceae</taxon>
        <taxon>Bacillus</taxon>
        <taxon>Bacillus cereus group</taxon>
    </lineage>
</organism>
<evidence type="ECO:0000313" key="2">
    <source>
        <dbReference type="Proteomes" id="UP000501374"/>
    </source>
</evidence>
<dbReference type="EMBL" id="CP035727">
    <property type="protein sequence ID" value="QIW22369.1"/>
    <property type="molecule type" value="Genomic_DNA"/>
</dbReference>
<dbReference type="Pfam" id="PF13048">
    <property type="entry name" value="DUF3908"/>
    <property type="match status" value="1"/>
</dbReference>
<dbReference type="InterPro" id="IPR025020">
    <property type="entry name" value="DUF3908"/>
</dbReference>
<proteinExistence type="predicted"/>
<dbReference type="Proteomes" id="UP000501374">
    <property type="component" value="Chromosome"/>
</dbReference>
<accession>A0A6H0TPL1</accession>